<protein>
    <recommendedName>
        <fullName evidence="3">Endonuclease/exonuclease/phosphatase domain-containing protein</fullName>
    </recommendedName>
</protein>
<proteinExistence type="predicted"/>
<evidence type="ECO:0000313" key="1">
    <source>
        <dbReference type="EMBL" id="ETO17901.1"/>
    </source>
</evidence>
<dbReference type="PANTHER" id="PTHR12121:SF36">
    <property type="entry name" value="ENDONUCLEASE_EXONUCLEASE_PHOSPHATASE DOMAIN-CONTAINING PROTEIN"/>
    <property type="match status" value="1"/>
</dbReference>
<reference evidence="1 2" key="1">
    <citation type="journal article" date="2013" name="Curr. Biol.">
        <title>The Genome of the Foraminiferan Reticulomyxa filosa.</title>
        <authorList>
            <person name="Glockner G."/>
            <person name="Hulsmann N."/>
            <person name="Schleicher M."/>
            <person name="Noegel A.A."/>
            <person name="Eichinger L."/>
            <person name="Gallinger C."/>
            <person name="Pawlowski J."/>
            <person name="Sierra R."/>
            <person name="Euteneuer U."/>
            <person name="Pillet L."/>
            <person name="Moustafa A."/>
            <person name="Platzer M."/>
            <person name="Groth M."/>
            <person name="Szafranski K."/>
            <person name="Schliwa M."/>
        </authorList>
    </citation>
    <scope>NUCLEOTIDE SEQUENCE [LARGE SCALE GENOMIC DNA]</scope>
</reference>
<evidence type="ECO:0008006" key="3">
    <source>
        <dbReference type="Google" id="ProtNLM"/>
    </source>
</evidence>
<dbReference type="PANTHER" id="PTHR12121">
    <property type="entry name" value="CARBON CATABOLITE REPRESSOR PROTEIN 4"/>
    <property type="match status" value="1"/>
</dbReference>
<sequence length="117" mass="13703">ENQNGYEPLCYKEVKSFGFESVYVKGQGAEPEFTTYKKRRNAADKHTIDYIFVKNGIWKVAELLQIKDKLDMDSHSSVIPNWNYPSDHFAIGCKLHWKFANSFALSLPFFLLYELER</sequence>
<dbReference type="Proteomes" id="UP000023152">
    <property type="component" value="Unassembled WGS sequence"/>
</dbReference>
<keyword evidence="2" id="KW-1185">Reference proteome</keyword>
<dbReference type="AlphaFoldDB" id="X6MWA9"/>
<feature type="non-terminal residue" evidence="1">
    <location>
        <position position="1"/>
    </location>
</feature>
<dbReference type="OrthoDB" id="276515at2759"/>
<dbReference type="InterPro" id="IPR036691">
    <property type="entry name" value="Endo/exonu/phosph_ase_sf"/>
</dbReference>
<name>X6MWA9_RETFI</name>
<comment type="caution">
    <text evidence="1">The sequence shown here is derived from an EMBL/GenBank/DDBJ whole genome shotgun (WGS) entry which is preliminary data.</text>
</comment>
<dbReference type="SUPFAM" id="SSF56219">
    <property type="entry name" value="DNase I-like"/>
    <property type="match status" value="1"/>
</dbReference>
<gene>
    <name evidence="1" type="ORF">RFI_19405</name>
</gene>
<evidence type="ECO:0000313" key="2">
    <source>
        <dbReference type="Proteomes" id="UP000023152"/>
    </source>
</evidence>
<organism evidence="1 2">
    <name type="scientific">Reticulomyxa filosa</name>
    <dbReference type="NCBI Taxonomy" id="46433"/>
    <lineage>
        <taxon>Eukaryota</taxon>
        <taxon>Sar</taxon>
        <taxon>Rhizaria</taxon>
        <taxon>Retaria</taxon>
        <taxon>Foraminifera</taxon>
        <taxon>Monothalamids</taxon>
        <taxon>Reticulomyxidae</taxon>
        <taxon>Reticulomyxa</taxon>
    </lineage>
</organism>
<dbReference type="EMBL" id="ASPP01015790">
    <property type="protein sequence ID" value="ETO17901.1"/>
    <property type="molecule type" value="Genomic_DNA"/>
</dbReference>
<dbReference type="InterPro" id="IPR050410">
    <property type="entry name" value="CCR4/nocturin_mRNA_transcr"/>
</dbReference>
<dbReference type="GO" id="GO:0000175">
    <property type="term" value="F:3'-5'-RNA exonuclease activity"/>
    <property type="evidence" value="ECO:0007669"/>
    <property type="project" value="TreeGrafter"/>
</dbReference>
<accession>X6MWA9</accession>
<dbReference type="Gene3D" id="3.60.10.10">
    <property type="entry name" value="Endonuclease/exonuclease/phosphatase"/>
    <property type="match status" value="1"/>
</dbReference>